<reference evidence="11 12" key="1">
    <citation type="submission" date="2024-01" db="EMBL/GenBank/DDBJ databases">
        <title>novel species in genus Adlercreutzia.</title>
        <authorList>
            <person name="Liu X."/>
        </authorList>
    </citation>
    <scope>NUCLEOTIDE SEQUENCE [LARGE SCALE GENOMIC DNA]</scope>
    <source>
        <strain evidence="11 12">R22</strain>
    </source>
</reference>
<evidence type="ECO:0000313" key="11">
    <source>
        <dbReference type="EMBL" id="MEC4295063.1"/>
    </source>
</evidence>
<evidence type="ECO:0000259" key="9">
    <source>
        <dbReference type="Pfam" id="PF08541"/>
    </source>
</evidence>
<keyword evidence="4 11" id="KW-0808">Transferase</keyword>
<keyword evidence="8" id="KW-0511">Multifunctional enzyme</keyword>
<dbReference type="RefSeq" id="WP_326439796.1">
    <property type="nucleotide sequence ID" value="NZ_JAYMFH010000007.1"/>
</dbReference>
<evidence type="ECO:0000256" key="4">
    <source>
        <dbReference type="ARBA" id="ARBA00022679"/>
    </source>
</evidence>
<protein>
    <submittedName>
        <fullName evidence="11">Beta-ketoacyl-ACP synthase III</fullName>
        <ecNumber evidence="11">2.3.1.180</ecNumber>
    </submittedName>
</protein>
<evidence type="ECO:0000313" key="12">
    <source>
        <dbReference type="Proteomes" id="UP001343724"/>
    </source>
</evidence>
<dbReference type="CDD" id="cd00830">
    <property type="entry name" value="KAS_III"/>
    <property type="match status" value="1"/>
</dbReference>
<feature type="domain" description="Beta-ketoacyl-[acyl-carrier-protein] synthase III C-terminal" evidence="9">
    <location>
        <begin position="269"/>
        <end position="358"/>
    </location>
</feature>
<evidence type="ECO:0000256" key="1">
    <source>
        <dbReference type="ARBA" id="ARBA00005189"/>
    </source>
</evidence>
<evidence type="ECO:0000259" key="10">
    <source>
        <dbReference type="Pfam" id="PF08545"/>
    </source>
</evidence>
<organism evidence="11 12">
    <name type="scientific">Adlercreutzia shanghongiae</name>
    <dbReference type="NCBI Taxonomy" id="3111773"/>
    <lineage>
        <taxon>Bacteria</taxon>
        <taxon>Bacillati</taxon>
        <taxon>Actinomycetota</taxon>
        <taxon>Coriobacteriia</taxon>
        <taxon>Eggerthellales</taxon>
        <taxon>Eggerthellaceae</taxon>
        <taxon>Adlercreutzia</taxon>
    </lineage>
</organism>
<evidence type="ECO:0000256" key="5">
    <source>
        <dbReference type="ARBA" id="ARBA00022832"/>
    </source>
</evidence>
<dbReference type="SUPFAM" id="SSF53901">
    <property type="entry name" value="Thiolase-like"/>
    <property type="match status" value="1"/>
</dbReference>
<dbReference type="PANTHER" id="PTHR43091:SF1">
    <property type="entry name" value="BETA-KETOACYL-[ACYL-CARRIER-PROTEIN] SYNTHASE III, CHLOROPLASTIC"/>
    <property type="match status" value="1"/>
</dbReference>
<keyword evidence="11" id="KW-0012">Acyltransferase</keyword>
<evidence type="ECO:0000256" key="7">
    <source>
        <dbReference type="ARBA" id="ARBA00023160"/>
    </source>
</evidence>
<comment type="pathway">
    <text evidence="1">Lipid metabolism.</text>
</comment>
<dbReference type="InterPro" id="IPR013747">
    <property type="entry name" value="ACP_syn_III_C"/>
</dbReference>
<dbReference type="PANTHER" id="PTHR43091">
    <property type="entry name" value="3-OXOACYL-[ACYL-CARRIER-PROTEIN] SYNTHASE"/>
    <property type="match status" value="1"/>
</dbReference>
<dbReference type="GO" id="GO:0033818">
    <property type="term" value="F:beta-ketoacyl-acyl-carrier-protein synthase III activity"/>
    <property type="evidence" value="ECO:0007669"/>
    <property type="project" value="UniProtKB-EC"/>
</dbReference>
<sequence length="358" mass="38327">MGSVIIGSGRSLPAHVVTNDDLAQIVDTTDEWIVPRTGIHTRHVALEETCTDLGAQAALRALGAEAGGWQREEGAIDPATLDMIICPTLTADTHFPSEAARIRERIGAVNAVCYDVSCACSGCVYGLSTADLIMAGAAYDRECAKRDGRPATRNNVRRVLVVAAERLSKLVDWTDRATCILFGDGAGAVVLEWRDEGDAGILSSYMENTDDTDRSLWCDSAFAAREVPFESKAGLCEDDANCDPYMRMAGQAVFKFATSAMMRCTDEALARAGMTTDEVTLFTPHQANERIIRYAAKKMDLPMERFQVIIDHVGNVSGASALIALNEALCDGKLKAGDIACMTAFGGGLTAGSCVIRI</sequence>
<evidence type="ECO:0000256" key="6">
    <source>
        <dbReference type="ARBA" id="ARBA00023098"/>
    </source>
</evidence>
<keyword evidence="12" id="KW-1185">Reference proteome</keyword>
<evidence type="ECO:0000256" key="3">
    <source>
        <dbReference type="ARBA" id="ARBA00022516"/>
    </source>
</evidence>
<comment type="similarity">
    <text evidence="2">Belongs to the thiolase-like superfamily. FabH family.</text>
</comment>
<evidence type="ECO:0000256" key="8">
    <source>
        <dbReference type="ARBA" id="ARBA00023268"/>
    </source>
</evidence>
<proteinExistence type="inferred from homology"/>
<evidence type="ECO:0000256" key="2">
    <source>
        <dbReference type="ARBA" id="ARBA00008642"/>
    </source>
</evidence>
<keyword evidence="6" id="KW-0443">Lipid metabolism</keyword>
<name>A0ABU6IZC5_9ACTN</name>
<gene>
    <name evidence="11" type="ORF">VJ920_07050</name>
</gene>
<feature type="domain" description="Beta-ketoacyl-[acyl-carrier-protein] synthase III N-terminal" evidence="10">
    <location>
        <begin position="154"/>
        <end position="207"/>
    </location>
</feature>
<dbReference type="InterPro" id="IPR013751">
    <property type="entry name" value="ACP_syn_III_N"/>
</dbReference>
<dbReference type="InterPro" id="IPR016039">
    <property type="entry name" value="Thiolase-like"/>
</dbReference>
<accession>A0ABU6IZC5</accession>
<dbReference type="Pfam" id="PF08541">
    <property type="entry name" value="ACP_syn_III_C"/>
    <property type="match status" value="1"/>
</dbReference>
<keyword evidence="3" id="KW-0444">Lipid biosynthesis</keyword>
<keyword evidence="7" id="KW-0275">Fatty acid biosynthesis</keyword>
<comment type="caution">
    <text evidence="11">The sequence shown here is derived from an EMBL/GenBank/DDBJ whole genome shotgun (WGS) entry which is preliminary data.</text>
</comment>
<dbReference type="Pfam" id="PF08545">
    <property type="entry name" value="ACP_syn_III"/>
    <property type="match status" value="1"/>
</dbReference>
<dbReference type="Gene3D" id="3.40.47.10">
    <property type="match status" value="1"/>
</dbReference>
<dbReference type="EC" id="2.3.1.180" evidence="11"/>
<dbReference type="EMBL" id="JAYMFH010000007">
    <property type="protein sequence ID" value="MEC4295063.1"/>
    <property type="molecule type" value="Genomic_DNA"/>
</dbReference>
<dbReference type="Proteomes" id="UP001343724">
    <property type="component" value="Unassembled WGS sequence"/>
</dbReference>
<keyword evidence="5" id="KW-0276">Fatty acid metabolism</keyword>